<dbReference type="Proteomes" id="UP000293865">
    <property type="component" value="Unassembled WGS sequence"/>
</dbReference>
<organism evidence="2 3">
    <name type="scientific">Agromyces albus</name>
    <dbReference type="NCBI Taxonomy" id="205332"/>
    <lineage>
        <taxon>Bacteria</taxon>
        <taxon>Bacillati</taxon>
        <taxon>Actinomycetota</taxon>
        <taxon>Actinomycetes</taxon>
        <taxon>Micrococcales</taxon>
        <taxon>Microbacteriaceae</taxon>
        <taxon>Agromyces</taxon>
    </lineage>
</organism>
<dbReference type="AlphaFoldDB" id="A0A4Q2L6M2"/>
<reference evidence="2 3" key="1">
    <citation type="submission" date="2019-01" db="EMBL/GenBank/DDBJ databases">
        <title>Agromyces.</title>
        <authorList>
            <person name="Li J."/>
        </authorList>
    </citation>
    <scope>NUCLEOTIDE SEQUENCE [LARGE SCALE GENOMIC DNA]</scope>
    <source>
        <strain evidence="2 3">DSM 15934</strain>
    </source>
</reference>
<comment type="caution">
    <text evidence="2">The sequence shown here is derived from an EMBL/GenBank/DDBJ whole genome shotgun (WGS) entry which is preliminary data.</text>
</comment>
<name>A0A4Q2L6M2_9MICO</name>
<keyword evidence="1" id="KW-1133">Transmembrane helix</keyword>
<proteinExistence type="predicted"/>
<dbReference type="OrthoDB" id="5007962at2"/>
<evidence type="ECO:0000256" key="1">
    <source>
        <dbReference type="SAM" id="Phobius"/>
    </source>
</evidence>
<accession>A0A4Q2L6M2</accession>
<protein>
    <submittedName>
        <fullName evidence="2">Uncharacterized protein</fullName>
    </submittedName>
</protein>
<feature type="transmembrane region" description="Helical" evidence="1">
    <location>
        <begin position="76"/>
        <end position="102"/>
    </location>
</feature>
<gene>
    <name evidence="2" type="ORF">ESP51_00710</name>
</gene>
<evidence type="ECO:0000313" key="2">
    <source>
        <dbReference type="EMBL" id="RXZ73257.1"/>
    </source>
</evidence>
<dbReference type="RefSeq" id="WP_129518959.1">
    <property type="nucleotide sequence ID" value="NZ_SDPN01000001.1"/>
</dbReference>
<feature type="transmembrane region" description="Helical" evidence="1">
    <location>
        <begin position="33"/>
        <end position="56"/>
    </location>
</feature>
<feature type="transmembrane region" description="Helical" evidence="1">
    <location>
        <begin position="136"/>
        <end position="156"/>
    </location>
</feature>
<feature type="transmembrane region" description="Helical" evidence="1">
    <location>
        <begin position="109"/>
        <end position="130"/>
    </location>
</feature>
<keyword evidence="3" id="KW-1185">Reference proteome</keyword>
<evidence type="ECO:0000313" key="3">
    <source>
        <dbReference type="Proteomes" id="UP000293865"/>
    </source>
</evidence>
<sequence>MSVEKRPAFEPPAVLLERETPPPQMRRPIATSFGAVLVVLRALAGVVWLIALALEWDRVVTEDLDIELEPGTDETAASAVILTVVLIIGAVILLAVLAMALLVYRGSNWARITVMVFATISITVAAIDYFSDDAEITLRTTLITLSLDILVLLALSSHNARAYARRPRPRRSGG</sequence>
<keyword evidence="1" id="KW-0812">Transmembrane</keyword>
<keyword evidence="1" id="KW-0472">Membrane</keyword>
<dbReference type="EMBL" id="SDPN01000001">
    <property type="protein sequence ID" value="RXZ73257.1"/>
    <property type="molecule type" value="Genomic_DNA"/>
</dbReference>